<dbReference type="AlphaFoldDB" id="A0A9D3RRC3"/>
<keyword evidence="2" id="KW-1185">Reference proteome</keyword>
<dbReference type="Proteomes" id="UP001044222">
    <property type="component" value="Chromosome 11"/>
</dbReference>
<proteinExistence type="predicted"/>
<accession>A0A9D3RRC3</accession>
<sequence>LFHISKSERCLLPRRHLSPSHKIHSSTLRSFPESTGVLSLCRGGSGSKLLADHCQFKTQSCVGHSASSAACVVSWFQSKPPQEQSLPILECNVLGT</sequence>
<organism evidence="1 2">
    <name type="scientific">Anguilla anguilla</name>
    <name type="common">European freshwater eel</name>
    <name type="synonym">Muraena anguilla</name>
    <dbReference type="NCBI Taxonomy" id="7936"/>
    <lineage>
        <taxon>Eukaryota</taxon>
        <taxon>Metazoa</taxon>
        <taxon>Chordata</taxon>
        <taxon>Craniata</taxon>
        <taxon>Vertebrata</taxon>
        <taxon>Euteleostomi</taxon>
        <taxon>Actinopterygii</taxon>
        <taxon>Neopterygii</taxon>
        <taxon>Teleostei</taxon>
        <taxon>Anguilliformes</taxon>
        <taxon>Anguillidae</taxon>
        <taxon>Anguilla</taxon>
    </lineage>
</organism>
<reference evidence="1" key="1">
    <citation type="submission" date="2021-01" db="EMBL/GenBank/DDBJ databases">
        <title>A chromosome-scale assembly of European eel, Anguilla anguilla.</title>
        <authorList>
            <person name="Henkel C."/>
            <person name="Jong-Raadsen S.A."/>
            <person name="Dufour S."/>
            <person name="Weltzien F.-A."/>
            <person name="Palstra A.P."/>
            <person name="Pelster B."/>
            <person name="Spaink H.P."/>
            <person name="Van Den Thillart G.E."/>
            <person name="Jansen H."/>
            <person name="Zahm M."/>
            <person name="Klopp C."/>
            <person name="Cedric C."/>
            <person name="Louis A."/>
            <person name="Berthelot C."/>
            <person name="Parey E."/>
            <person name="Roest Crollius H."/>
            <person name="Montfort J."/>
            <person name="Robinson-Rechavi M."/>
            <person name="Bucao C."/>
            <person name="Bouchez O."/>
            <person name="Gislard M."/>
            <person name="Lluch J."/>
            <person name="Milhes M."/>
            <person name="Lampietro C."/>
            <person name="Lopez Roques C."/>
            <person name="Donnadieu C."/>
            <person name="Braasch I."/>
            <person name="Desvignes T."/>
            <person name="Postlethwait J."/>
            <person name="Bobe J."/>
            <person name="Guiguen Y."/>
            <person name="Dirks R."/>
        </authorList>
    </citation>
    <scope>NUCLEOTIDE SEQUENCE</scope>
    <source>
        <strain evidence="1">Tag_6206</strain>
        <tissue evidence="1">Liver</tissue>
    </source>
</reference>
<evidence type="ECO:0000313" key="2">
    <source>
        <dbReference type="Proteomes" id="UP001044222"/>
    </source>
</evidence>
<protein>
    <submittedName>
        <fullName evidence="1">Uncharacterized protein</fullName>
    </submittedName>
</protein>
<dbReference type="EMBL" id="JAFIRN010000011">
    <property type="protein sequence ID" value="KAG5840103.1"/>
    <property type="molecule type" value="Genomic_DNA"/>
</dbReference>
<feature type="non-terminal residue" evidence="1">
    <location>
        <position position="1"/>
    </location>
</feature>
<evidence type="ECO:0000313" key="1">
    <source>
        <dbReference type="EMBL" id="KAG5840103.1"/>
    </source>
</evidence>
<name>A0A9D3RRC3_ANGAN</name>
<comment type="caution">
    <text evidence="1">The sequence shown here is derived from an EMBL/GenBank/DDBJ whole genome shotgun (WGS) entry which is preliminary data.</text>
</comment>
<gene>
    <name evidence="1" type="ORF">ANANG_G00213640</name>
</gene>